<sequence>MNKIARKLVLSILTVVLTVIALGTTTFAWFTLTNTAQVQQFQAQIVADTGIEIAIGVPNPAEPNYGLNWVTTLTTAAVNQYISDAYGGAFRFQHVTTTDGRSFRTLGLDEFGNPITSQGTTTGILVLPIHFRSASSNQIRWTGASLSSTKADWIVNQTFTDETGTLMNAGSTVEIDASDSMRISVFGTLNEPTGIALAYEKPAGDRNVTSQTGDLTNGGIGVNGAMNYYFSSTASLPGGADNVQLVPTLTSMVTSPLVLDMASGFAATAGQEYYGTVNVRVWIEGWDANAYNSILDRVINASLVFEGDYLAP</sequence>
<proteinExistence type="predicted"/>
<dbReference type="EMBL" id="JASCXW010000005">
    <property type="protein sequence ID" value="MDI6452465.1"/>
    <property type="molecule type" value="Genomic_DNA"/>
</dbReference>
<reference evidence="1" key="1">
    <citation type="submission" date="2023-05" db="EMBL/GenBank/DDBJ databases">
        <title>Mariniplasma microaerophilum sp. nov., a novel anaerobic mollicute isolated from terrestrial mud volcano, Taman Peninsula, Russia.</title>
        <authorList>
            <person name="Khomyakova M.A."/>
            <person name="Merkel A.Y."/>
            <person name="Slobodkin A.I."/>
        </authorList>
    </citation>
    <scope>NUCLEOTIDE SEQUENCE</scope>
    <source>
        <strain evidence="1">M4Ah</strain>
    </source>
</reference>
<evidence type="ECO:0000313" key="1">
    <source>
        <dbReference type="EMBL" id="MDI6452465.1"/>
    </source>
</evidence>
<dbReference type="AlphaFoldDB" id="A0AAW6U6Q7"/>
<comment type="caution">
    <text evidence="1">The sequence shown here is derived from an EMBL/GenBank/DDBJ whole genome shotgun (WGS) entry which is preliminary data.</text>
</comment>
<dbReference type="Proteomes" id="UP001431532">
    <property type="component" value="Unassembled WGS sequence"/>
</dbReference>
<keyword evidence="2" id="KW-1185">Reference proteome</keyword>
<organism evidence="1 2">
    <name type="scientific">Peloplasma aerotolerans</name>
    <dbReference type="NCBI Taxonomy" id="3044389"/>
    <lineage>
        <taxon>Bacteria</taxon>
        <taxon>Bacillati</taxon>
        <taxon>Mycoplasmatota</taxon>
        <taxon>Mollicutes</taxon>
        <taxon>Acholeplasmatales</taxon>
        <taxon>Acholeplasmataceae</taxon>
        <taxon>Peloplasma</taxon>
    </lineage>
</organism>
<name>A0AAW6U6Q7_9MOLU</name>
<gene>
    <name evidence="1" type="ORF">QJ521_02705</name>
</gene>
<protein>
    <submittedName>
        <fullName evidence="1">Uncharacterized protein</fullName>
    </submittedName>
</protein>
<dbReference type="RefSeq" id="WP_282838880.1">
    <property type="nucleotide sequence ID" value="NZ_JASCXW010000005.1"/>
</dbReference>
<evidence type="ECO:0000313" key="2">
    <source>
        <dbReference type="Proteomes" id="UP001431532"/>
    </source>
</evidence>
<accession>A0AAW6U6Q7</accession>